<dbReference type="Proteomes" id="UP000249396">
    <property type="component" value="Unassembled WGS sequence"/>
</dbReference>
<evidence type="ECO:0000313" key="3">
    <source>
        <dbReference type="Proteomes" id="UP000249396"/>
    </source>
</evidence>
<dbReference type="EMBL" id="QJPH01000074">
    <property type="protein sequence ID" value="PZN86585.1"/>
    <property type="molecule type" value="Genomic_DNA"/>
</dbReference>
<protein>
    <recommendedName>
        <fullName evidence="4">2-hydroxyacyl-CoA dehydratase</fullName>
    </recommendedName>
</protein>
<dbReference type="Gene3D" id="1.20.1270.370">
    <property type="match status" value="1"/>
</dbReference>
<dbReference type="Gene3D" id="3.40.50.11900">
    <property type="match status" value="1"/>
</dbReference>
<dbReference type="Pfam" id="PF06050">
    <property type="entry name" value="HGD-D"/>
    <property type="match status" value="1"/>
</dbReference>
<organism evidence="2 3">
    <name type="scientific">Candidatus Methylumidiphilus alinenensis</name>
    <dbReference type="NCBI Taxonomy" id="2202197"/>
    <lineage>
        <taxon>Bacteria</taxon>
        <taxon>Pseudomonadati</taxon>
        <taxon>Pseudomonadota</taxon>
        <taxon>Gammaproteobacteria</taxon>
        <taxon>Methylococcales</taxon>
        <taxon>Candidatus Methylumidiphilus</taxon>
    </lineage>
</organism>
<dbReference type="InterPro" id="IPR010327">
    <property type="entry name" value="FldB/FldC_alpha/beta"/>
</dbReference>
<proteinExistence type="inferred from homology"/>
<feature type="non-terminal residue" evidence="2">
    <location>
        <position position="1"/>
    </location>
</feature>
<sequence length="433" mass="48029">IWDWIFVKDAPEKYPNIFIGFQGYDLESPSVVKFIYLYYSFYDRLIAASDNGVLIVNRKETIPDMFYALGSIPIRGGAGAALRHQSLSVVPDNFEACGAGSAWAWKDNRIPFGAQVVPTGVHCYDTPNNALAVHRAGKVDIPIFYLDNPIGSGDAEWAIDYRVKTLRRAAGEIAKLNGATVDDERLRREIIIGNKVRKAVWRIYEVQAESDHPPFTAHEFETIIHAGHNWAGEPEAFQEVLEGIAVEAKDRQSHKVHGTVNHKNPVRIFVGGACTHFRPLIGHTSGAVPVGVEWFLVPSHGSLNEEGDPFRALVEGSPLKSLTVPLEEHADWIVDRIKESRAEGFIYGYKWGCNFASSAAHVITDVVKKKTGIPTLIMETDFIAKQANESGGGLTRVEAFIEILKQNKRQKGGALEKRHIKKPNYNAAHAVVE</sequence>
<dbReference type="AlphaFoldDB" id="A0A2W4RRH1"/>
<comment type="similarity">
    <text evidence="1">Belongs to the FldB/FldC dehydratase alpha/beta subunit family.</text>
</comment>
<comment type="caution">
    <text evidence="2">The sequence shown here is derived from an EMBL/GenBank/DDBJ whole genome shotgun (WGS) entry which is preliminary data.</text>
</comment>
<gene>
    <name evidence="2" type="ORF">DM484_00790</name>
</gene>
<name>A0A2W4RRH1_9GAMM</name>
<evidence type="ECO:0008006" key="4">
    <source>
        <dbReference type="Google" id="ProtNLM"/>
    </source>
</evidence>
<dbReference type="PANTHER" id="PTHR30548">
    <property type="entry name" value="2-HYDROXYGLUTARYL-COA DEHYDRATASE, D-COMPONENT-RELATED"/>
    <property type="match status" value="1"/>
</dbReference>
<evidence type="ECO:0000256" key="1">
    <source>
        <dbReference type="ARBA" id="ARBA00005806"/>
    </source>
</evidence>
<accession>A0A2W4RRH1</accession>
<evidence type="ECO:0000313" key="2">
    <source>
        <dbReference type="EMBL" id="PZN86585.1"/>
    </source>
</evidence>
<dbReference type="PANTHER" id="PTHR30548:SF1">
    <property type="entry name" value="DEHYDRATASE SUBUNIT MJ0007-RELATED"/>
    <property type="match status" value="1"/>
</dbReference>
<reference evidence="2 3" key="1">
    <citation type="journal article" date="2018" name="Aquat. Microb. Ecol.">
        <title>Gammaproteobacterial methanotrophs dominate.</title>
        <authorList>
            <person name="Rissanen A.J."/>
            <person name="Saarenheimo J."/>
            <person name="Tiirola M."/>
            <person name="Peura S."/>
            <person name="Aalto S.L."/>
            <person name="Karvinen A."/>
            <person name="Nykanen H."/>
        </authorList>
    </citation>
    <scope>NUCLEOTIDE SEQUENCE [LARGE SCALE GENOMIC DNA]</scope>
    <source>
        <strain evidence="2">AMbin10</strain>
    </source>
</reference>